<evidence type="ECO:0000313" key="2">
    <source>
        <dbReference type="Proteomes" id="UP000218418"/>
    </source>
</evidence>
<gene>
    <name evidence="1" type="ORF">NIES267_37290</name>
</gene>
<evidence type="ECO:0008006" key="3">
    <source>
        <dbReference type="Google" id="ProtNLM"/>
    </source>
</evidence>
<dbReference type="OrthoDB" id="511707at2"/>
<dbReference type="AlphaFoldDB" id="A0A1Z4LSL4"/>
<sequence length="209" mass="24084">MVQTIQAKDISIYELEEKFDLQLSTDTDFFTEWKEDVPSLTDVEKQSLKRVQSNYFNLTRRRLISEEAVKMVVLSPLLDLAGFYQPPFEIETETSVEIVAEEEGVKLKGNIDVLVMQENFWILAIESKSTKFDVMIALPQALAYMLNSPNRDKPTFGLLVNGREFVFVKLLREEQITYARSYALSIEKDSEFEQVLSVLKRVGELIVNV</sequence>
<protein>
    <recommendedName>
        <fullName evidence="3">Type I restriction endonuclease subunit R</fullName>
    </recommendedName>
</protein>
<dbReference type="EMBL" id="AP018227">
    <property type="protein sequence ID" value="BAY84233.1"/>
    <property type="molecule type" value="Genomic_DNA"/>
</dbReference>
<accession>A0A1Z4LSL4</accession>
<organism evidence="1 2">
    <name type="scientific">Calothrix parasitica NIES-267</name>
    <dbReference type="NCBI Taxonomy" id="1973488"/>
    <lineage>
        <taxon>Bacteria</taxon>
        <taxon>Bacillati</taxon>
        <taxon>Cyanobacteriota</taxon>
        <taxon>Cyanophyceae</taxon>
        <taxon>Nostocales</taxon>
        <taxon>Calotrichaceae</taxon>
        <taxon>Calothrix</taxon>
    </lineage>
</organism>
<reference evidence="1 2" key="1">
    <citation type="submission" date="2017-06" db="EMBL/GenBank/DDBJ databases">
        <title>Genome sequencing of cyanobaciteial culture collection at National Institute for Environmental Studies (NIES).</title>
        <authorList>
            <person name="Hirose Y."/>
            <person name="Shimura Y."/>
            <person name="Fujisawa T."/>
            <person name="Nakamura Y."/>
            <person name="Kawachi M."/>
        </authorList>
    </citation>
    <scope>NUCLEOTIDE SEQUENCE [LARGE SCALE GENOMIC DNA]</scope>
    <source>
        <strain evidence="1 2">NIES-267</strain>
    </source>
</reference>
<evidence type="ECO:0000313" key="1">
    <source>
        <dbReference type="EMBL" id="BAY84233.1"/>
    </source>
</evidence>
<dbReference type="Proteomes" id="UP000218418">
    <property type="component" value="Chromosome"/>
</dbReference>
<proteinExistence type="predicted"/>
<name>A0A1Z4LSL4_9CYAN</name>
<keyword evidence="2" id="KW-1185">Reference proteome</keyword>